<dbReference type="Ensembl" id="ENSAMXT00000042278.1">
    <property type="protein sequence ID" value="ENSAMXP00000046065.1"/>
    <property type="gene ID" value="ENSAMXG00000036913.1"/>
</dbReference>
<dbReference type="GO" id="GO:0005886">
    <property type="term" value="C:plasma membrane"/>
    <property type="evidence" value="ECO:0007669"/>
    <property type="project" value="UniProtKB-SubCell"/>
</dbReference>
<feature type="transmembrane region" description="Helical" evidence="13">
    <location>
        <begin position="27"/>
        <end position="51"/>
    </location>
</feature>
<dbReference type="InterPro" id="IPR017452">
    <property type="entry name" value="GPCR_Rhodpsn_7TM"/>
</dbReference>
<dbReference type="SUPFAM" id="SSF81321">
    <property type="entry name" value="Family A G protein-coupled receptor-like"/>
    <property type="match status" value="1"/>
</dbReference>
<keyword evidence="5" id="KW-0552">Olfaction</keyword>
<evidence type="ECO:0000256" key="12">
    <source>
        <dbReference type="ARBA" id="ARBA00023224"/>
    </source>
</evidence>
<keyword evidence="3" id="KW-0716">Sensory transduction</keyword>
<evidence type="ECO:0000256" key="10">
    <source>
        <dbReference type="ARBA" id="ARBA00023170"/>
    </source>
</evidence>
<keyword evidence="7" id="KW-0297">G-protein coupled receptor</keyword>
<organism evidence="15 16">
    <name type="scientific">Astyanax mexicanus</name>
    <name type="common">Blind cave fish</name>
    <name type="synonym">Astyanax fasciatus mexicanus</name>
    <dbReference type="NCBI Taxonomy" id="7994"/>
    <lineage>
        <taxon>Eukaryota</taxon>
        <taxon>Metazoa</taxon>
        <taxon>Chordata</taxon>
        <taxon>Craniata</taxon>
        <taxon>Vertebrata</taxon>
        <taxon>Euteleostomi</taxon>
        <taxon>Actinopterygii</taxon>
        <taxon>Neopterygii</taxon>
        <taxon>Teleostei</taxon>
        <taxon>Ostariophysi</taxon>
        <taxon>Characiformes</taxon>
        <taxon>Characoidei</taxon>
        <taxon>Acestrorhamphidae</taxon>
        <taxon>Acestrorhamphinae</taxon>
        <taxon>Astyanax</taxon>
    </lineage>
</organism>
<dbReference type="Bgee" id="ENSAMXG00000036913">
    <property type="expression patterns" value="Expressed in olfactory epithelium"/>
</dbReference>
<feature type="transmembrane region" description="Helical" evidence="13">
    <location>
        <begin position="60"/>
        <end position="82"/>
    </location>
</feature>
<proteinExistence type="predicted"/>
<dbReference type="GO" id="GO:0004984">
    <property type="term" value="F:olfactory receptor activity"/>
    <property type="evidence" value="ECO:0007669"/>
    <property type="project" value="InterPro"/>
</dbReference>
<evidence type="ECO:0000313" key="16">
    <source>
        <dbReference type="Proteomes" id="UP000018467"/>
    </source>
</evidence>
<dbReference type="PANTHER" id="PTHR26451:SF109">
    <property type="entry name" value="ODORANT RECEPTOR-RELATED"/>
    <property type="match status" value="1"/>
</dbReference>
<reference evidence="16" key="1">
    <citation type="submission" date="2013-03" db="EMBL/GenBank/DDBJ databases">
        <authorList>
            <person name="Jeffery W."/>
            <person name="Warren W."/>
            <person name="Wilson R.K."/>
        </authorList>
    </citation>
    <scope>NUCLEOTIDE SEQUENCE</scope>
    <source>
        <strain evidence="16">female</strain>
    </source>
</reference>
<evidence type="ECO:0000256" key="7">
    <source>
        <dbReference type="ARBA" id="ARBA00023040"/>
    </source>
</evidence>
<sequence length="322" mass="35778">MMENGTYRFQILKIEGLKVTQQTAYPVFILLFLLYTFIMLSNLGLIALIALEKTLHKPMYLIFCNLPLNDALGASIVLPALLKDMFIPESERRISFAACAIQAYTVHTFSTTAHSILMIMAFDRYVAICNPLRYNSIMTNRMVVKLTALAWLVAIVPVGIMVGLSVRLSHCISAVSNPFCDNASLFKLSCEDLTVNNIFGLFSSVVCWSSSIACVGLTYLKIAIVCISSRNSVLKSKAMKTCSTHLSVYLILLGCGVTSIILHRFPAYAEVCFKSPISSCRMQDAELFDVTCDFQAMANTILKLFNYHCECEIRCATLTVLN</sequence>
<evidence type="ECO:0000259" key="14">
    <source>
        <dbReference type="PROSITE" id="PS50262"/>
    </source>
</evidence>
<evidence type="ECO:0000256" key="9">
    <source>
        <dbReference type="ARBA" id="ARBA00023157"/>
    </source>
</evidence>
<feature type="transmembrane region" description="Helical" evidence="13">
    <location>
        <begin position="246"/>
        <end position="265"/>
    </location>
</feature>
<dbReference type="InterPro" id="IPR052921">
    <property type="entry name" value="GPCR1_Superfamily_Member"/>
</dbReference>
<dbReference type="PRINTS" id="PR00245">
    <property type="entry name" value="OLFACTORYR"/>
</dbReference>
<dbReference type="GeneTree" id="ENSGT00940000162761"/>
<evidence type="ECO:0000256" key="5">
    <source>
        <dbReference type="ARBA" id="ARBA00022725"/>
    </source>
</evidence>
<feature type="domain" description="G-protein coupled receptors family 1 profile" evidence="14">
    <location>
        <begin position="41"/>
        <end position="307"/>
    </location>
</feature>
<reference evidence="15" key="4">
    <citation type="submission" date="2025-09" db="UniProtKB">
        <authorList>
            <consortium name="Ensembl"/>
        </authorList>
    </citation>
    <scope>IDENTIFICATION</scope>
</reference>
<dbReference type="GO" id="GO:0004930">
    <property type="term" value="F:G protein-coupled receptor activity"/>
    <property type="evidence" value="ECO:0007669"/>
    <property type="project" value="UniProtKB-KW"/>
</dbReference>
<evidence type="ECO:0000256" key="2">
    <source>
        <dbReference type="ARBA" id="ARBA00022475"/>
    </source>
</evidence>
<dbReference type="InterPro" id="IPR000725">
    <property type="entry name" value="Olfact_rcpt"/>
</dbReference>
<evidence type="ECO:0000256" key="3">
    <source>
        <dbReference type="ARBA" id="ARBA00022606"/>
    </source>
</evidence>
<evidence type="ECO:0000313" key="15">
    <source>
        <dbReference type="Ensembl" id="ENSAMXP00000046065.1"/>
    </source>
</evidence>
<evidence type="ECO:0000256" key="11">
    <source>
        <dbReference type="ARBA" id="ARBA00023180"/>
    </source>
</evidence>
<reference evidence="15" key="3">
    <citation type="submission" date="2025-08" db="UniProtKB">
        <authorList>
            <consortium name="Ensembl"/>
        </authorList>
    </citation>
    <scope>IDENTIFICATION</scope>
</reference>
<dbReference type="PROSITE" id="PS50262">
    <property type="entry name" value="G_PROTEIN_RECEP_F1_2"/>
    <property type="match status" value="1"/>
</dbReference>
<keyword evidence="8 13" id="KW-0472">Membrane</keyword>
<keyword evidence="2" id="KW-1003">Cell membrane</keyword>
<keyword evidence="16" id="KW-1185">Reference proteome</keyword>
<dbReference type="PANTHER" id="PTHR26451">
    <property type="entry name" value="G_PROTEIN_RECEP_F1_2 DOMAIN-CONTAINING PROTEIN"/>
    <property type="match status" value="1"/>
</dbReference>
<feature type="transmembrane region" description="Helical" evidence="13">
    <location>
        <begin position="143"/>
        <end position="166"/>
    </location>
</feature>
<dbReference type="Gene3D" id="1.20.1070.10">
    <property type="entry name" value="Rhodopsin 7-helix transmembrane proteins"/>
    <property type="match status" value="1"/>
</dbReference>
<keyword evidence="6 13" id="KW-1133">Transmembrane helix</keyword>
<dbReference type="GO" id="GO:0005549">
    <property type="term" value="F:odorant binding"/>
    <property type="evidence" value="ECO:0007669"/>
    <property type="project" value="TreeGrafter"/>
</dbReference>
<name>A0A3B1JW43_ASTMX</name>
<dbReference type="Pfam" id="PF13853">
    <property type="entry name" value="7tm_4"/>
    <property type="match status" value="1"/>
</dbReference>
<dbReference type="InParanoid" id="A0A3B1JW43"/>
<dbReference type="FunFam" id="1.20.1070.10:FF:000024">
    <property type="entry name" value="Olfactory receptor"/>
    <property type="match status" value="1"/>
</dbReference>
<keyword evidence="4 13" id="KW-0812">Transmembrane</keyword>
<feature type="transmembrane region" description="Helical" evidence="13">
    <location>
        <begin position="198"/>
        <end position="225"/>
    </location>
</feature>
<evidence type="ECO:0000256" key="8">
    <source>
        <dbReference type="ARBA" id="ARBA00023136"/>
    </source>
</evidence>
<reference evidence="16" key="2">
    <citation type="journal article" date="2014" name="Nat. Commun.">
        <title>The cavefish genome reveals candidate genes for eye loss.</title>
        <authorList>
            <person name="McGaugh S.E."/>
            <person name="Gross J.B."/>
            <person name="Aken B."/>
            <person name="Blin M."/>
            <person name="Borowsky R."/>
            <person name="Chalopin D."/>
            <person name="Hinaux H."/>
            <person name="Jeffery W.R."/>
            <person name="Keene A."/>
            <person name="Ma L."/>
            <person name="Minx P."/>
            <person name="Murphy D."/>
            <person name="O'Quin K.E."/>
            <person name="Retaux S."/>
            <person name="Rohner N."/>
            <person name="Searle S.M."/>
            <person name="Stahl B.A."/>
            <person name="Tabin C."/>
            <person name="Volff J.N."/>
            <person name="Yoshizawa M."/>
            <person name="Warren W.C."/>
        </authorList>
    </citation>
    <scope>NUCLEOTIDE SEQUENCE [LARGE SCALE GENOMIC DNA]</scope>
    <source>
        <strain evidence="16">female</strain>
    </source>
</reference>
<evidence type="ECO:0000256" key="13">
    <source>
        <dbReference type="SAM" id="Phobius"/>
    </source>
</evidence>
<keyword evidence="11" id="KW-0325">Glycoprotein</keyword>
<dbReference type="AlphaFoldDB" id="A0A3B1JW43"/>
<comment type="subcellular location">
    <subcellularLocation>
        <location evidence="1">Cell membrane</location>
        <topology evidence="1">Multi-pass membrane protein</topology>
    </subcellularLocation>
</comment>
<evidence type="ECO:0000256" key="1">
    <source>
        <dbReference type="ARBA" id="ARBA00004651"/>
    </source>
</evidence>
<accession>A0A3B1JW43</accession>
<keyword evidence="10" id="KW-0675">Receptor</keyword>
<keyword evidence="9" id="KW-1015">Disulfide bond</keyword>
<keyword evidence="12" id="KW-0807">Transducer</keyword>
<evidence type="ECO:0000256" key="4">
    <source>
        <dbReference type="ARBA" id="ARBA00022692"/>
    </source>
</evidence>
<dbReference type="Proteomes" id="UP000018467">
    <property type="component" value="Unassembled WGS sequence"/>
</dbReference>
<protein>
    <recommendedName>
        <fullName evidence="14">G-protein coupled receptors family 1 profile domain-containing protein</fullName>
    </recommendedName>
</protein>
<evidence type="ECO:0000256" key="6">
    <source>
        <dbReference type="ARBA" id="ARBA00022989"/>
    </source>
</evidence>